<feature type="compositionally biased region" description="Polar residues" evidence="1">
    <location>
        <begin position="178"/>
        <end position="187"/>
    </location>
</feature>
<feature type="region of interest" description="Disordered" evidence="1">
    <location>
        <begin position="38"/>
        <end position="68"/>
    </location>
</feature>
<proteinExistence type="predicted"/>
<gene>
    <name evidence="2" type="ORF">ACFQE5_00750</name>
</gene>
<feature type="compositionally biased region" description="Basic and acidic residues" evidence="1">
    <location>
        <begin position="38"/>
        <end position="47"/>
    </location>
</feature>
<feature type="region of interest" description="Disordered" evidence="1">
    <location>
        <begin position="161"/>
        <end position="211"/>
    </location>
</feature>
<evidence type="ECO:0000313" key="3">
    <source>
        <dbReference type="Proteomes" id="UP001596302"/>
    </source>
</evidence>
<dbReference type="EMBL" id="JBHSQW010000001">
    <property type="protein sequence ID" value="MFC5992734.1"/>
    <property type="molecule type" value="Genomic_DNA"/>
</dbReference>
<evidence type="ECO:0000256" key="1">
    <source>
        <dbReference type="SAM" id="MobiDB-lite"/>
    </source>
</evidence>
<accession>A0ABW1IWF9</accession>
<name>A0ABW1IWF9_9PSEU</name>
<dbReference type="Proteomes" id="UP001596302">
    <property type="component" value="Unassembled WGS sequence"/>
</dbReference>
<evidence type="ECO:0000313" key="2">
    <source>
        <dbReference type="EMBL" id="MFC5992734.1"/>
    </source>
</evidence>
<organism evidence="2 3">
    <name type="scientific">Pseudonocardia hispaniensis</name>
    <dbReference type="NCBI Taxonomy" id="904933"/>
    <lineage>
        <taxon>Bacteria</taxon>
        <taxon>Bacillati</taxon>
        <taxon>Actinomycetota</taxon>
        <taxon>Actinomycetes</taxon>
        <taxon>Pseudonocardiales</taxon>
        <taxon>Pseudonocardiaceae</taxon>
        <taxon>Pseudonocardia</taxon>
    </lineage>
</organism>
<feature type="compositionally biased region" description="Low complexity" evidence="1">
    <location>
        <begin position="161"/>
        <end position="176"/>
    </location>
</feature>
<dbReference type="RefSeq" id="WP_379581571.1">
    <property type="nucleotide sequence ID" value="NZ_JBHSQW010000001.1"/>
</dbReference>
<keyword evidence="3" id="KW-1185">Reference proteome</keyword>
<feature type="region of interest" description="Disordered" evidence="1">
    <location>
        <begin position="105"/>
        <end position="129"/>
    </location>
</feature>
<evidence type="ECO:0008006" key="4">
    <source>
        <dbReference type="Google" id="ProtNLM"/>
    </source>
</evidence>
<comment type="caution">
    <text evidence="2">The sequence shown here is derived from an EMBL/GenBank/DDBJ whole genome shotgun (WGS) entry which is preliminary data.</text>
</comment>
<protein>
    <recommendedName>
        <fullName evidence="4">GLTT repeat-containing protein</fullName>
    </recommendedName>
</protein>
<reference evidence="3" key="1">
    <citation type="journal article" date="2019" name="Int. J. Syst. Evol. Microbiol.">
        <title>The Global Catalogue of Microorganisms (GCM) 10K type strain sequencing project: providing services to taxonomists for standard genome sequencing and annotation.</title>
        <authorList>
            <consortium name="The Broad Institute Genomics Platform"/>
            <consortium name="The Broad Institute Genome Sequencing Center for Infectious Disease"/>
            <person name="Wu L."/>
            <person name="Ma J."/>
        </authorList>
    </citation>
    <scope>NUCLEOTIDE SEQUENCE [LARGE SCALE GENOMIC DNA]</scope>
    <source>
        <strain evidence="3">CCM 8391</strain>
    </source>
</reference>
<sequence>MVTVAELLSRNVPAQRVGTDTDGPTSAEFISVPSLLRREGRAPRAADRPLVPRGNRNPAPGDEGQAIGRSTAGRRATIAAGTLVAVGSVLGAAVFTQAASNSSAAQEGLDGSYPGHGLRGGGPNGLLADGGAVPGGLDAGTAAPTSWMPVAFPTQLNTAAAADRPGGDAARSAGPRTGSPTLPSTTPAVVDDRGPSGGSGPLAPAPTGPVGGAVSGVTAAVGGTVESLGDAAPEPVGGPVRQLGSTVTEAGTGLGHTADAAVGTVQKLAEPVTAPVSAIATNVVPAAKPVTDLLAPPAEADGAGATNADGPPEAVSTTLLNGVGGIAEGAGQTVGSLTRGVLG</sequence>